<dbReference type="Gene3D" id="1.10.287.130">
    <property type="match status" value="1"/>
</dbReference>
<dbReference type="SMART" id="SM00387">
    <property type="entry name" value="HATPase_c"/>
    <property type="match status" value="1"/>
</dbReference>
<dbReference type="InterPro" id="IPR011990">
    <property type="entry name" value="TPR-like_helical_dom_sf"/>
</dbReference>
<dbReference type="KEGG" id="blq:L21SP5_01549"/>
<dbReference type="PANTHER" id="PTHR43711:SF1">
    <property type="entry name" value="HISTIDINE KINASE 1"/>
    <property type="match status" value="1"/>
</dbReference>
<feature type="repeat" description="TPR" evidence="6">
    <location>
        <begin position="291"/>
        <end position="324"/>
    </location>
</feature>
<dbReference type="EC" id="2.7.13.3" evidence="2"/>
<evidence type="ECO:0000256" key="5">
    <source>
        <dbReference type="ARBA" id="ARBA00023012"/>
    </source>
</evidence>
<dbReference type="PROSITE" id="PS50005">
    <property type="entry name" value="TPR"/>
    <property type="match status" value="2"/>
</dbReference>
<evidence type="ECO:0000256" key="6">
    <source>
        <dbReference type="PROSITE-ProRule" id="PRU00339"/>
    </source>
</evidence>
<dbReference type="AlphaFoldDB" id="A0A0S2HZC3"/>
<name>A0A0S2HZC3_9BACT</name>
<evidence type="ECO:0000256" key="8">
    <source>
        <dbReference type="SAM" id="Phobius"/>
    </source>
</evidence>
<proteinExistence type="predicted"/>
<gene>
    <name evidence="10" type="primary">pleC_6</name>
    <name evidence="10" type="ORF">L21SP5_01549</name>
</gene>
<dbReference type="InterPro" id="IPR003661">
    <property type="entry name" value="HisK_dim/P_dom"/>
</dbReference>
<dbReference type="SUPFAM" id="SSF47384">
    <property type="entry name" value="Homodimeric domain of signal transducing histidine kinase"/>
    <property type="match status" value="1"/>
</dbReference>
<dbReference type="InterPro" id="IPR005467">
    <property type="entry name" value="His_kinase_dom"/>
</dbReference>
<feature type="repeat" description="TPR" evidence="6">
    <location>
        <begin position="251"/>
        <end position="284"/>
    </location>
</feature>
<dbReference type="CDD" id="cd00082">
    <property type="entry name" value="HisKA"/>
    <property type="match status" value="1"/>
</dbReference>
<feature type="transmembrane region" description="Helical" evidence="8">
    <location>
        <begin position="401"/>
        <end position="424"/>
    </location>
</feature>
<keyword evidence="3 10" id="KW-0808">Transferase</keyword>
<feature type="coiled-coil region" evidence="7">
    <location>
        <begin position="424"/>
        <end position="468"/>
    </location>
</feature>
<dbReference type="Gene3D" id="3.30.565.10">
    <property type="entry name" value="Histidine kinase-like ATPase, C-terminal domain"/>
    <property type="match status" value="1"/>
</dbReference>
<dbReference type="PROSITE" id="PS50109">
    <property type="entry name" value="HIS_KIN"/>
    <property type="match status" value="1"/>
</dbReference>
<reference evidence="10 11" key="1">
    <citation type="submission" date="2015-11" db="EMBL/GenBank/DDBJ databases">
        <title>Description and complete genome sequence of a novel strain predominating in hypersaline microbial mats and representing a new family of the Bacteriodetes phylum.</title>
        <authorList>
            <person name="Spring S."/>
            <person name="Bunk B."/>
            <person name="Sproer C."/>
            <person name="Klenk H.-P."/>
        </authorList>
    </citation>
    <scope>NUCLEOTIDE SEQUENCE [LARGE SCALE GENOMIC DNA]</scope>
    <source>
        <strain evidence="10 11">L21-Spi-D4</strain>
    </source>
</reference>
<keyword evidence="8" id="KW-1133">Transmembrane helix</keyword>
<dbReference type="SUPFAM" id="SSF48452">
    <property type="entry name" value="TPR-like"/>
    <property type="match status" value="2"/>
</dbReference>
<evidence type="ECO:0000259" key="9">
    <source>
        <dbReference type="PROSITE" id="PS50109"/>
    </source>
</evidence>
<dbReference type="Gene3D" id="1.25.40.10">
    <property type="entry name" value="Tetratricopeptide repeat domain"/>
    <property type="match status" value="2"/>
</dbReference>
<protein>
    <recommendedName>
        <fullName evidence="2">histidine kinase</fullName>
        <ecNumber evidence="2">2.7.13.3</ecNumber>
    </recommendedName>
</protein>
<dbReference type="GO" id="GO:0000155">
    <property type="term" value="F:phosphorelay sensor kinase activity"/>
    <property type="evidence" value="ECO:0007669"/>
    <property type="project" value="InterPro"/>
</dbReference>
<dbReference type="InterPro" id="IPR003594">
    <property type="entry name" value="HATPase_dom"/>
</dbReference>
<dbReference type="PANTHER" id="PTHR43711">
    <property type="entry name" value="TWO-COMPONENT HISTIDINE KINASE"/>
    <property type="match status" value="1"/>
</dbReference>
<feature type="coiled-coil region" evidence="7">
    <location>
        <begin position="366"/>
        <end position="393"/>
    </location>
</feature>
<dbReference type="InterPro" id="IPR019734">
    <property type="entry name" value="TPR_rpt"/>
</dbReference>
<dbReference type="STRING" id="1307839.L21SP5_01549"/>
<keyword evidence="4" id="KW-0418">Kinase</keyword>
<dbReference type="SMART" id="SM00388">
    <property type="entry name" value="HisKA"/>
    <property type="match status" value="1"/>
</dbReference>
<dbReference type="EMBL" id="CP013118">
    <property type="protein sequence ID" value="ALO15196.1"/>
    <property type="molecule type" value="Genomic_DNA"/>
</dbReference>
<evidence type="ECO:0000256" key="7">
    <source>
        <dbReference type="SAM" id="Coils"/>
    </source>
</evidence>
<comment type="catalytic activity">
    <reaction evidence="1">
        <text>ATP + protein L-histidine = ADP + protein N-phospho-L-histidine.</text>
        <dbReference type="EC" id="2.7.13.3"/>
    </reaction>
</comment>
<dbReference type="SUPFAM" id="SSF55874">
    <property type="entry name" value="ATPase domain of HSP90 chaperone/DNA topoisomerase II/histidine kinase"/>
    <property type="match status" value="1"/>
</dbReference>
<evidence type="ECO:0000256" key="1">
    <source>
        <dbReference type="ARBA" id="ARBA00000085"/>
    </source>
</evidence>
<evidence type="ECO:0000313" key="10">
    <source>
        <dbReference type="EMBL" id="ALO15196.1"/>
    </source>
</evidence>
<dbReference type="Pfam" id="PF13181">
    <property type="entry name" value="TPR_8"/>
    <property type="match status" value="1"/>
</dbReference>
<dbReference type="InterPro" id="IPR036890">
    <property type="entry name" value="HATPase_C_sf"/>
</dbReference>
<accession>A0A0S2HZC3</accession>
<evidence type="ECO:0000256" key="2">
    <source>
        <dbReference type="ARBA" id="ARBA00012438"/>
    </source>
</evidence>
<evidence type="ECO:0000313" key="11">
    <source>
        <dbReference type="Proteomes" id="UP000064893"/>
    </source>
</evidence>
<dbReference type="Proteomes" id="UP000064893">
    <property type="component" value="Chromosome"/>
</dbReference>
<organism evidence="10 11">
    <name type="scientific">Salinivirga cyanobacteriivorans</name>
    <dbReference type="NCBI Taxonomy" id="1307839"/>
    <lineage>
        <taxon>Bacteria</taxon>
        <taxon>Pseudomonadati</taxon>
        <taxon>Bacteroidota</taxon>
        <taxon>Bacteroidia</taxon>
        <taxon>Bacteroidales</taxon>
        <taxon>Salinivirgaceae</taxon>
        <taxon>Salinivirga</taxon>
    </lineage>
</organism>
<keyword evidence="6" id="KW-0802">TPR repeat</keyword>
<keyword evidence="7" id="KW-0175">Coiled coil</keyword>
<dbReference type="InterPro" id="IPR036097">
    <property type="entry name" value="HisK_dim/P_sf"/>
</dbReference>
<evidence type="ECO:0000256" key="4">
    <source>
        <dbReference type="ARBA" id="ARBA00022777"/>
    </source>
</evidence>
<evidence type="ECO:0000256" key="3">
    <source>
        <dbReference type="ARBA" id="ARBA00022679"/>
    </source>
</evidence>
<keyword evidence="8" id="KW-0472">Membrane</keyword>
<keyword evidence="8" id="KW-0812">Transmembrane</keyword>
<dbReference type="Pfam" id="PF02518">
    <property type="entry name" value="HATPase_c"/>
    <property type="match status" value="1"/>
</dbReference>
<feature type="domain" description="Histidine kinase" evidence="9">
    <location>
        <begin position="475"/>
        <end position="689"/>
    </location>
</feature>
<sequence>MVFIFLFLISSNSVVLGSIDSLSYYYARDDYKNALRHLKKVETTALTDQQYADYCIIGAELNHYRGDFNKAIEFFDRGRKIKWLDKEDEIEILMSGFKTYIDIADRKNAEPIFGELEKKIEKHDVDSALLLKYNLLVVNYFDLIGEREKSMRYALKALNLIDASGTLAHKTSIYITIGEIMRTNNKPQKALKYYAKAEEIARKEKLYNALGKIYNNQSIVAKDAGDITKSLEKLENSARMYRLGRGEVAAAPAYYNLGIQYIDAGEHKRGQKYIRKVLDIGIANGFDKAKYFGFYGMGYYYDTLNQFEEAEHYYLKALEIAKLQKNPPNSGRVYESLYKLYDKNNLSEKALKYYVLNHEIIDSLKISENEAVIEGLEAKYQLAQKEKENKALRLKQTHQRFSFFVGGGIILILIIVLVFLYVTLRNKRRQNKLLALQKEQIDNKNNQLSELNEAVLEQKQQLEEVNHIKDSMFSIISHDLRSPLSSVYMLMRMINEQGLDTEKGLSMVKELSREVNQSLFLLNNLMIWANINIQEIQPYFESFSVQSIVDEAVSFFKNDLEFKKLTINTKLDENLQVWADLNMTQSVLQNLLSNAIKFSDDSGEIEIKATQEADKVCIAVEDYGVGIAPEEINEILEPAVRLQKGTLGERGVGLGLHISNIYMQAMEGELKIVEKQPGTRAEVWFILGD</sequence>
<keyword evidence="11" id="KW-1185">Reference proteome</keyword>
<dbReference type="SMART" id="SM00028">
    <property type="entry name" value="TPR"/>
    <property type="match status" value="3"/>
</dbReference>
<keyword evidence="5" id="KW-0902">Two-component regulatory system</keyword>
<dbReference type="InterPro" id="IPR050736">
    <property type="entry name" value="Sensor_HK_Regulatory"/>
</dbReference>